<evidence type="ECO:0000256" key="1">
    <source>
        <dbReference type="SAM" id="MobiDB-lite"/>
    </source>
</evidence>
<dbReference type="EMBL" id="JBHUFV010000015">
    <property type="protein sequence ID" value="MFD1931568.1"/>
    <property type="molecule type" value="Genomic_DNA"/>
</dbReference>
<proteinExistence type="predicted"/>
<feature type="compositionally biased region" description="Basic and acidic residues" evidence="1">
    <location>
        <begin position="221"/>
        <end position="279"/>
    </location>
</feature>
<evidence type="ECO:0000313" key="3">
    <source>
        <dbReference type="Proteomes" id="UP001597368"/>
    </source>
</evidence>
<feature type="compositionally biased region" description="Low complexity" evidence="1">
    <location>
        <begin position="284"/>
        <end position="294"/>
    </location>
</feature>
<keyword evidence="3" id="KW-1185">Reference proteome</keyword>
<name>A0ABW4SQ43_9ACTN</name>
<feature type="compositionally biased region" description="Basic and acidic residues" evidence="1">
    <location>
        <begin position="325"/>
        <end position="351"/>
    </location>
</feature>
<feature type="compositionally biased region" description="Gly residues" evidence="1">
    <location>
        <begin position="295"/>
        <end position="322"/>
    </location>
</feature>
<organism evidence="2 3">
    <name type="scientific">Nonomuraea mangrovi</name>
    <dbReference type="NCBI Taxonomy" id="2316207"/>
    <lineage>
        <taxon>Bacteria</taxon>
        <taxon>Bacillati</taxon>
        <taxon>Actinomycetota</taxon>
        <taxon>Actinomycetes</taxon>
        <taxon>Streptosporangiales</taxon>
        <taxon>Streptosporangiaceae</taxon>
        <taxon>Nonomuraea</taxon>
    </lineage>
</organism>
<accession>A0ABW4SQ43</accession>
<feature type="compositionally biased region" description="Low complexity" evidence="1">
    <location>
        <begin position="198"/>
        <end position="219"/>
    </location>
</feature>
<dbReference type="RefSeq" id="WP_379571011.1">
    <property type="nucleotide sequence ID" value="NZ_JBHUFV010000015.1"/>
</dbReference>
<feature type="compositionally biased region" description="Basic and acidic residues" evidence="1">
    <location>
        <begin position="18"/>
        <end position="29"/>
    </location>
</feature>
<protein>
    <submittedName>
        <fullName evidence="2">Uncharacterized protein</fullName>
    </submittedName>
</protein>
<dbReference type="Proteomes" id="UP001597368">
    <property type="component" value="Unassembled WGS sequence"/>
</dbReference>
<gene>
    <name evidence="2" type="ORF">ACFSKW_08775</name>
</gene>
<feature type="compositionally biased region" description="Low complexity" evidence="1">
    <location>
        <begin position="109"/>
        <end position="124"/>
    </location>
</feature>
<evidence type="ECO:0000313" key="2">
    <source>
        <dbReference type="EMBL" id="MFD1931568.1"/>
    </source>
</evidence>
<reference evidence="3" key="1">
    <citation type="journal article" date="2019" name="Int. J. Syst. Evol. Microbiol.">
        <title>The Global Catalogue of Microorganisms (GCM) 10K type strain sequencing project: providing services to taxonomists for standard genome sequencing and annotation.</title>
        <authorList>
            <consortium name="The Broad Institute Genomics Platform"/>
            <consortium name="The Broad Institute Genome Sequencing Center for Infectious Disease"/>
            <person name="Wu L."/>
            <person name="Ma J."/>
        </authorList>
    </citation>
    <scope>NUCLEOTIDE SEQUENCE [LARGE SCALE GENOMIC DNA]</scope>
    <source>
        <strain evidence="3">ICMP 6774ER</strain>
    </source>
</reference>
<feature type="region of interest" description="Disordered" evidence="1">
    <location>
        <begin position="1"/>
        <end position="351"/>
    </location>
</feature>
<feature type="compositionally biased region" description="Gly residues" evidence="1">
    <location>
        <begin position="160"/>
        <end position="197"/>
    </location>
</feature>
<sequence>MSEQRSMDSLLNWGQAAEPDRLRDIDDAPRGGGDGVVPFTTSSADPRVAPAGDTSDASVTGPAVPADSQATGAGDTELVSVAPAESDEPVDTEPGFVEPEAAEGDPDWDSSGSDVGADPSSDAAADGEEGQVAEYVEGSGDADMADLEGGLKDIDDPNTGGEGNGDQNGDGGDGSGDGGSGDGGQNGSDQGGSGGDGSDQNPGEVPGQDGSGDPSNPGGDKPGEDKPGDDKPGDDKPGEDKPGDDKPGEDKPGEDKPGDDKPGDDKPGDDKPGEEKPGEGDGAGDIPTPDTPSIPGGGGGGPSGGGGGPSGGGGGPSGGGNGDPNKTDGKNDGKDDGKGNGKNDNADKHINKETIKNVASIVINEVAPALRQASEKAGGTRASLMVFGVAGIPLAHGHDRARMAAVEYLNGGVSLVGRWDTALQKSSLNWKDADDNSKYKGG</sequence>
<comment type="caution">
    <text evidence="2">The sequence shown here is derived from an EMBL/GenBank/DDBJ whole genome shotgun (WGS) entry which is preliminary data.</text>
</comment>